<protein>
    <submittedName>
        <fullName evidence="1">Uncharacterized protein</fullName>
    </submittedName>
</protein>
<evidence type="ECO:0000313" key="2">
    <source>
        <dbReference type="Proteomes" id="UP000054018"/>
    </source>
</evidence>
<accession>A0A0D0A770</accession>
<dbReference type="Proteomes" id="UP000054018">
    <property type="component" value="Unassembled WGS sequence"/>
</dbReference>
<sequence>MLSSTTTLSLRNGVIDVSRSVVIAATSTTSGLAVHQGDCHGCGQERNEHTRIHGGPGSREYQHGELLRQNLFATAWELFAQISSSLEEVSREVTVFLNIGA</sequence>
<name>A0A0D0A770_9AGAM</name>
<reference evidence="1 2" key="1">
    <citation type="submission" date="2014-04" db="EMBL/GenBank/DDBJ databases">
        <authorList>
            <consortium name="DOE Joint Genome Institute"/>
            <person name="Kuo A."/>
            <person name="Kohler A."/>
            <person name="Costa M.D."/>
            <person name="Nagy L.G."/>
            <person name="Floudas D."/>
            <person name="Copeland A."/>
            <person name="Barry K.W."/>
            <person name="Cichocki N."/>
            <person name="Veneault-Fourrey C."/>
            <person name="LaButti K."/>
            <person name="Lindquist E.A."/>
            <person name="Lipzen A."/>
            <person name="Lundell T."/>
            <person name="Morin E."/>
            <person name="Murat C."/>
            <person name="Sun H."/>
            <person name="Tunlid A."/>
            <person name="Henrissat B."/>
            <person name="Grigoriev I.V."/>
            <person name="Hibbett D.S."/>
            <person name="Martin F."/>
            <person name="Nordberg H.P."/>
            <person name="Cantor M.N."/>
            <person name="Hua S.X."/>
        </authorList>
    </citation>
    <scope>NUCLEOTIDE SEQUENCE [LARGE SCALE GENOMIC DNA]</scope>
    <source>
        <strain evidence="1 2">441</strain>
    </source>
</reference>
<reference evidence="2" key="2">
    <citation type="submission" date="2015-01" db="EMBL/GenBank/DDBJ databases">
        <title>Evolutionary Origins and Diversification of the Mycorrhizal Mutualists.</title>
        <authorList>
            <consortium name="DOE Joint Genome Institute"/>
            <consortium name="Mycorrhizal Genomics Consortium"/>
            <person name="Kohler A."/>
            <person name="Kuo A."/>
            <person name="Nagy L.G."/>
            <person name="Floudas D."/>
            <person name="Copeland A."/>
            <person name="Barry K.W."/>
            <person name="Cichocki N."/>
            <person name="Veneault-Fourrey C."/>
            <person name="LaButti K."/>
            <person name="Lindquist E.A."/>
            <person name="Lipzen A."/>
            <person name="Lundell T."/>
            <person name="Morin E."/>
            <person name="Murat C."/>
            <person name="Riley R."/>
            <person name="Ohm R."/>
            <person name="Sun H."/>
            <person name="Tunlid A."/>
            <person name="Henrissat B."/>
            <person name="Grigoriev I.V."/>
            <person name="Hibbett D.S."/>
            <person name="Martin F."/>
        </authorList>
    </citation>
    <scope>NUCLEOTIDE SEQUENCE [LARGE SCALE GENOMIC DNA]</scope>
    <source>
        <strain evidence="2">441</strain>
    </source>
</reference>
<dbReference type="AlphaFoldDB" id="A0A0D0A770"/>
<organism evidence="1 2">
    <name type="scientific">Pisolithus microcarpus 441</name>
    <dbReference type="NCBI Taxonomy" id="765257"/>
    <lineage>
        <taxon>Eukaryota</taxon>
        <taxon>Fungi</taxon>
        <taxon>Dikarya</taxon>
        <taxon>Basidiomycota</taxon>
        <taxon>Agaricomycotina</taxon>
        <taxon>Agaricomycetes</taxon>
        <taxon>Agaricomycetidae</taxon>
        <taxon>Boletales</taxon>
        <taxon>Sclerodermatineae</taxon>
        <taxon>Pisolithaceae</taxon>
        <taxon>Pisolithus</taxon>
    </lineage>
</organism>
<gene>
    <name evidence="1" type="ORF">PISMIDRAFT_671519</name>
</gene>
<keyword evidence="2" id="KW-1185">Reference proteome</keyword>
<dbReference type="HOGENOM" id="CLU_2292792_0_0_1"/>
<proteinExistence type="predicted"/>
<dbReference type="EMBL" id="KN833687">
    <property type="protein sequence ID" value="KIK30332.1"/>
    <property type="molecule type" value="Genomic_DNA"/>
</dbReference>
<evidence type="ECO:0000313" key="1">
    <source>
        <dbReference type="EMBL" id="KIK30332.1"/>
    </source>
</evidence>